<keyword evidence="2" id="KW-1185">Reference proteome</keyword>
<accession>A0A8J2J5L1</accession>
<dbReference type="AlphaFoldDB" id="A0A8J2J5L1"/>
<proteinExistence type="predicted"/>
<sequence length="77" mass="8744">MLQTLEDTSRQSDWARAKGSYDNVYATYKDVEEGAERYLKQNICISIQNLAAQLRTSPNQGNIQQRIKLNGIIKVSP</sequence>
<reference evidence="1" key="1">
    <citation type="submission" date="2021-06" db="EMBL/GenBank/DDBJ databases">
        <authorList>
            <person name="Hodson N. C."/>
            <person name="Mongue J. A."/>
            <person name="Jaron S. K."/>
        </authorList>
    </citation>
    <scope>NUCLEOTIDE SEQUENCE</scope>
</reference>
<dbReference type="EMBL" id="CAJVCH010027716">
    <property type="protein sequence ID" value="CAG7702887.1"/>
    <property type="molecule type" value="Genomic_DNA"/>
</dbReference>
<evidence type="ECO:0000313" key="2">
    <source>
        <dbReference type="Proteomes" id="UP000708208"/>
    </source>
</evidence>
<name>A0A8J2J5L1_9HEXA</name>
<dbReference type="Proteomes" id="UP000708208">
    <property type="component" value="Unassembled WGS sequence"/>
</dbReference>
<evidence type="ECO:0000313" key="1">
    <source>
        <dbReference type="EMBL" id="CAG7702887.1"/>
    </source>
</evidence>
<protein>
    <submittedName>
        <fullName evidence="1">Uncharacterized protein</fullName>
    </submittedName>
</protein>
<gene>
    <name evidence="1" type="ORF">AFUS01_LOCUS4446</name>
</gene>
<organism evidence="1 2">
    <name type="scientific">Allacma fusca</name>
    <dbReference type="NCBI Taxonomy" id="39272"/>
    <lineage>
        <taxon>Eukaryota</taxon>
        <taxon>Metazoa</taxon>
        <taxon>Ecdysozoa</taxon>
        <taxon>Arthropoda</taxon>
        <taxon>Hexapoda</taxon>
        <taxon>Collembola</taxon>
        <taxon>Symphypleona</taxon>
        <taxon>Sminthuridae</taxon>
        <taxon>Allacma</taxon>
    </lineage>
</organism>
<comment type="caution">
    <text evidence="1">The sequence shown here is derived from an EMBL/GenBank/DDBJ whole genome shotgun (WGS) entry which is preliminary data.</text>
</comment>